<dbReference type="Pfam" id="PF00196">
    <property type="entry name" value="GerE"/>
    <property type="match status" value="1"/>
</dbReference>
<dbReference type="SUPFAM" id="SSF52172">
    <property type="entry name" value="CheY-like"/>
    <property type="match status" value="1"/>
</dbReference>
<dbReference type="AlphaFoldDB" id="A0A4R9FLF3"/>
<dbReference type="RefSeq" id="WP_135589584.1">
    <property type="nucleotide sequence ID" value="NZ_RQEP01000019.1"/>
</dbReference>
<dbReference type="Proteomes" id="UP000297453">
    <property type="component" value="Unassembled WGS sequence"/>
</dbReference>
<evidence type="ECO:0000259" key="4">
    <source>
        <dbReference type="PROSITE" id="PS50043"/>
    </source>
</evidence>
<dbReference type="PROSITE" id="PS00622">
    <property type="entry name" value="HTH_LUXR_1"/>
    <property type="match status" value="1"/>
</dbReference>
<keyword evidence="7" id="KW-1185">Reference proteome</keyword>
<dbReference type="PROSITE" id="PS50110">
    <property type="entry name" value="RESPONSE_REGULATORY"/>
    <property type="match status" value="1"/>
</dbReference>
<reference evidence="6" key="1">
    <citation type="journal article" date="2019" name="PLoS Negl. Trop. Dis.">
        <title>Revisiting the worldwide diversity of Leptospira species in the environment.</title>
        <authorList>
            <person name="Vincent A.T."/>
            <person name="Schiettekatte O."/>
            <person name="Bourhy P."/>
            <person name="Veyrier F.J."/>
            <person name="Picardeau M."/>
        </authorList>
    </citation>
    <scope>NUCLEOTIDE SEQUENCE [LARGE SCALE GENOMIC DNA]</scope>
    <source>
        <strain evidence="6">SSS9</strain>
    </source>
</reference>
<name>A0A4R9FLF3_9LEPT</name>
<dbReference type="Gene3D" id="3.40.50.2300">
    <property type="match status" value="1"/>
</dbReference>
<dbReference type="GO" id="GO:0000160">
    <property type="term" value="P:phosphorelay signal transduction system"/>
    <property type="evidence" value="ECO:0007669"/>
    <property type="project" value="InterPro"/>
</dbReference>
<keyword evidence="1 3" id="KW-0597">Phosphoprotein</keyword>
<organism evidence="6 7">
    <name type="scientific">Leptospira semungkisensis</name>
    <dbReference type="NCBI Taxonomy" id="2484985"/>
    <lineage>
        <taxon>Bacteria</taxon>
        <taxon>Pseudomonadati</taxon>
        <taxon>Spirochaetota</taxon>
        <taxon>Spirochaetia</taxon>
        <taxon>Leptospirales</taxon>
        <taxon>Leptospiraceae</taxon>
        <taxon>Leptospira</taxon>
    </lineage>
</organism>
<dbReference type="CDD" id="cd06170">
    <property type="entry name" value="LuxR_C_like"/>
    <property type="match status" value="1"/>
</dbReference>
<gene>
    <name evidence="6" type="ORF">EHO59_16685</name>
</gene>
<dbReference type="PANTHER" id="PTHR43214">
    <property type="entry name" value="TWO-COMPONENT RESPONSE REGULATOR"/>
    <property type="match status" value="1"/>
</dbReference>
<proteinExistence type="predicted"/>
<feature type="domain" description="Response regulatory" evidence="5">
    <location>
        <begin position="3"/>
        <end position="119"/>
    </location>
</feature>
<dbReference type="OrthoDB" id="9759232at2"/>
<dbReference type="SMART" id="SM00448">
    <property type="entry name" value="REC"/>
    <property type="match status" value="1"/>
</dbReference>
<dbReference type="Pfam" id="PF00072">
    <property type="entry name" value="Response_reg"/>
    <property type="match status" value="1"/>
</dbReference>
<dbReference type="InterPro" id="IPR058245">
    <property type="entry name" value="NreC/VraR/RcsB-like_REC"/>
</dbReference>
<dbReference type="InterPro" id="IPR001789">
    <property type="entry name" value="Sig_transdc_resp-reg_receiver"/>
</dbReference>
<dbReference type="InterPro" id="IPR000792">
    <property type="entry name" value="Tscrpt_reg_LuxR_C"/>
</dbReference>
<evidence type="ECO:0000259" key="5">
    <source>
        <dbReference type="PROSITE" id="PS50110"/>
    </source>
</evidence>
<dbReference type="EMBL" id="RQEP01000019">
    <property type="protein sequence ID" value="TGJ99491.1"/>
    <property type="molecule type" value="Genomic_DNA"/>
</dbReference>
<dbReference type="SMART" id="SM00421">
    <property type="entry name" value="HTH_LUXR"/>
    <property type="match status" value="1"/>
</dbReference>
<feature type="modified residue" description="4-aspartylphosphate" evidence="3">
    <location>
        <position position="54"/>
    </location>
</feature>
<dbReference type="GO" id="GO:0003677">
    <property type="term" value="F:DNA binding"/>
    <property type="evidence" value="ECO:0007669"/>
    <property type="project" value="UniProtKB-KW"/>
</dbReference>
<feature type="domain" description="HTH luxR-type" evidence="4">
    <location>
        <begin position="142"/>
        <end position="207"/>
    </location>
</feature>
<keyword evidence="2 6" id="KW-0238">DNA-binding</keyword>
<protein>
    <submittedName>
        <fullName evidence="6">DNA-binding response regulator</fullName>
    </submittedName>
</protein>
<dbReference type="SUPFAM" id="SSF46894">
    <property type="entry name" value="C-terminal effector domain of the bipartite response regulators"/>
    <property type="match status" value="1"/>
</dbReference>
<dbReference type="InterPro" id="IPR011006">
    <property type="entry name" value="CheY-like_superfamily"/>
</dbReference>
<dbReference type="InterPro" id="IPR039420">
    <property type="entry name" value="WalR-like"/>
</dbReference>
<accession>A0A4R9FLF3</accession>
<evidence type="ECO:0000313" key="6">
    <source>
        <dbReference type="EMBL" id="TGJ99491.1"/>
    </source>
</evidence>
<dbReference type="PROSITE" id="PS50043">
    <property type="entry name" value="HTH_LUXR_2"/>
    <property type="match status" value="1"/>
</dbReference>
<dbReference type="InterPro" id="IPR016032">
    <property type="entry name" value="Sig_transdc_resp-reg_C-effctor"/>
</dbReference>
<dbReference type="CDD" id="cd17535">
    <property type="entry name" value="REC_NarL-like"/>
    <property type="match status" value="1"/>
</dbReference>
<evidence type="ECO:0000256" key="1">
    <source>
        <dbReference type="ARBA" id="ARBA00022553"/>
    </source>
</evidence>
<evidence type="ECO:0000256" key="2">
    <source>
        <dbReference type="ARBA" id="ARBA00023125"/>
    </source>
</evidence>
<comment type="caution">
    <text evidence="6">The sequence shown here is derived from an EMBL/GenBank/DDBJ whole genome shotgun (WGS) entry which is preliminary data.</text>
</comment>
<dbReference type="GO" id="GO:0006355">
    <property type="term" value="P:regulation of DNA-templated transcription"/>
    <property type="evidence" value="ECO:0007669"/>
    <property type="project" value="InterPro"/>
</dbReference>
<dbReference type="PANTHER" id="PTHR43214:SF43">
    <property type="entry name" value="TWO-COMPONENT RESPONSE REGULATOR"/>
    <property type="match status" value="1"/>
</dbReference>
<dbReference type="PRINTS" id="PR00038">
    <property type="entry name" value="HTHLUXR"/>
</dbReference>
<sequence>MISTLIADDHLLVREGLKKILSEESDIDIVCEAENGQQVLDFLNHHPVQIIILDINMPLMSGLDILKYIHKLSPDARVLILSMYPEDRFAVRALKAGASGYITKASAGEELIVAIRKVISGNRYVSPEATEILVRELARPSDKLSHETLSEREFQILMLLVKGKSVRVIAEDLALSVNTVNTYRSRILEKMNLKSTQELVRYAYDQNLLE</sequence>
<evidence type="ECO:0000313" key="7">
    <source>
        <dbReference type="Proteomes" id="UP000297453"/>
    </source>
</evidence>
<evidence type="ECO:0000256" key="3">
    <source>
        <dbReference type="PROSITE-ProRule" id="PRU00169"/>
    </source>
</evidence>